<evidence type="ECO:0000313" key="2">
    <source>
        <dbReference type="Proteomes" id="UP000053989"/>
    </source>
</evidence>
<dbReference type="InParanoid" id="A0A0C2ZER5"/>
<dbReference type="EMBL" id="KN822258">
    <property type="protein sequence ID" value="KIM51427.1"/>
    <property type="molecule type" value="Genomic_DNA"/>
</dbReference>
<proteinExistence type="predicted"/>
<protein>
    <submittedName>
        <fullName evidence="1">Uncharacterized protein</fullName>
    </submittedName>
</protein>
<keyword evidence="2" id="KW-1185">Reference proteome</keyword>
<evidence type="ECO:0000313" key="1">
    <source>
        <dbReference type="EMBL" id="KIM51427.1"/>
    </source>
</evidence>
<organism evidence="1 2">
    <name type="scientific">Scleroderma citrinum Foug A</name>
    <dbReference type="NCBI Taxonomy" id="1036808"/>
    <lineage>
        <taxon>Eukaryota</taxon>
        <taxon>Fungi</taxon>
        <taxon>Dikarya</taxon>
        <taxon>Basidiomycota</taxon>
        <taxon>Agaricomycotina</taxon>
        <taxon>Agaricomycetes</taxon>
        <taxon>Agaricomycetidae</taxon>
        <taxon>Boletales</taxon>
        <taxon>Sclerodermatineae</taxon>
        <taxon>Sclerodermataceae</taxon>
        <taxon>Scleroderma</taxon>
    </lineage>
</organism>
<sequence>MELHVTTPLVIHKHKPKQCEHSNPKPDRLRLRKLLGTSFTDQATIEAPQTLSELYNVFSPVHLQQWQDGGDIDFDDD</sequence>
<accession>A0A0C2ZER5</accession>
<reference evidence="2" key="2">
    <citation type="submission" date="2015-01" db="EMBL/GenBank/DDBJ databases">
        <title>Evolutionary Origins and Diversification of the Mycorrhizal Mutualists.</title>
        <authorList>
            <consortium name="DOE Joint Genome Institute"/>
            <consortium name="Mycorrhizal Genomics Consortium"/>
            <person name="Kohler A."/>
            <person name="Kuo A."/>
            <person name="Nagy L.G."/>
            <person name="Floudas D."/>
            <person name="Copeland A."/>
            <person name="Barry K.W."/>
            <person name="Cichocki N."/>
            <person name="Veneault-Fourrey C."/>
            <person name="LaButti K."/>
            <person name="Lindquist E.A."/>
            <person name="Lipzen A."/>
            <person name="Lundell T."/>
            <person name="Morin E."/>
            <person name="Murat C."/>
            <person name="Riley R."/>
            <person name="Ohm R."/>
            <person name="Sun H."/>
            <person name="Tunlid A."/>
            <person name="Henrissat B."/>
            <person name="Grigoriev I.V."/>
            <person name="Hibbett D.S."/>
            <person name="Martin F."/>
        </authorList>
    </citation>
    <scope>NUCLEOTIDE SEQUENCE [LARGE SCALE GENOMIC DNA]</scope>
    <source>
        <strain evidence="2">Foug A</strain>
    </source>
</reference>
<dbReference type="HOGENOM" id="CLU_2639541_0_0_1"/>
<reference evidence="1 2" key="1">
    <citation type="submission" date="2014-04" db="EMBL/GenBank/DDBJ databases">
        <authorList>
            <consortium name="DOE Joint Genome Institute"/>
            <person name="Kuo A."/>
            <person name="Kohler A."/>
            <person name="Nagy L.G."/>
            <person name="Floudas D."/>
            <person name="Copeland A."/>
            <person name="Barry K.W."/>
            <person name="Cichocki N."/>
            <person name="Veneault-Fourrey C."/>
            <person name="LaButti K."/>
            <person name="Lindquist E.A."/>
            <person name="Lipzen A."/>
            <person name="Lundell T."/>
            <person name="Morin E."/>
            <person name="Murat C."/>
            <person name="Sun H."/>
            <person name="Tunlid A."/>
            <person name="Henrissat B."/>
            <person name="Grigoriev I.V."/>
            <person name="Hibbett D.S."/>
            <person name="Martin F."/>
            <person name="Nordberg H.P."/>
            <person name="Cantor M.N."/>
            <person name="Hua S.X."/>
        </authorList>
    </citation>
    <scope>NUCLEOTIDE SEQUENCE [LARGE SCALE GENOMIC DNA]</scope>
    <source>
        <strain evidence="1 2">Foug A</strain>
    </source>
</reference>
<name>A0A0C2ZER5_9AGAM</name>
<dbReference type="AlphaFoldDB" id="A0A0C2ZER5"/>
<dbReference type="Proteomes" id="UP000053989">
    <property type="component" value="Unassembled WGS sequence"/>
</dbReference>
<gene>
    <name evidence="1" type="ORF">SCLCIDRAFT_1224556</name>
</gene>